<dbReference type="Gene3D" id="2.70.50.70">
    <property type="match status" value="1"/>
</dbReference>
<proteinExistence type="predicted"/>
<feature type="domain" description="Auxiliary Activity family 9 catalytic" evidence="7">
    <location>
        <begin position="32"/>
        <end position="226"/>
    </location>
</feature>
<dbReference type="InterPro" id="IPR005103">
    <property type="entry name" value="AA9_LPMO"/>
</dbReference>
<reference evidence="8 9" key="1">
    <citation type="journal article" date="2018" name="Nat. Ecol. Evol.">
        <title>Pezizomycetes genomes reveal the molecular basis of ectomycorrhizal truffle lifestyle.</title>
        <authorList>
            <person name="Murat C."/>
            <person name="Payen T."/>
            <person name="Noel B."/>
            <person name="Kuo A."/>
            <person name="Morin E."/>
            <person name="Chen J."/>
            <person name="Kohler A."/>
            <person name="Krizsan K."/>
            <person name="Balestrini R."/>
            <person name="Da Silva C."/>
            <person name="Montanini B."/>
            <person name="Hainaut M."/>
            <person name="Levati E."/>
            <person name="Barry K.W."/>
            <person name="Belfiori B."/>
            <person name="Cichocki N."/>
            <person name="Clum A."/>
            <person name="Dockter R.B."/>
            <person name="Fauchery L."/>
            <person name="Guy J."/>
            <person name="Iotti M."/>
            <person name="Le Tacon F."/>
            <person name="Lindquist E.A."/>
            <person name="Lipzen A."/>
            <person name="Malagnac F."/>
            <person name="Mello A."/>
            <person name="Molinier V."/>
            <person name="Miyauchi S."/>
            <person name="Poulain J."/>
            <person name="Riccioni C."/>
            <person name="Rubini A."/>
            <person name="Sitrit Y."/>
            <person name="Splivallo R."/>
            <person name="Traeger S."/>
            <person name="Wang M."/>
            <person name="Zifcakova L."/>
            <person name="Wipf D."/>
            <person name="Zambonelli A."/>
            <person name="Paolocci F."/>
            <person name="Nowrousian M."/>
            <person name="Ottonello S."/>
            <person name="Baldrian P."/>
            <person name="Spatafora J.W."/>
            <person name="Henrissat B."/>
            <person name="Nagy L.G."/>
            <person name="Aury J.M."/>
            <person name="Wincker P."/>
            <person name="Grigoriev I.V."/>
            <person name="Bonfante P."/>
            <person name="Martin F.M."/>
        </authorList>
    </citation>
    <scope>NUCLEOTIDE SEQUENCE [LARGE SCALE GENOMIC DNA]</scope>
    <source>
        <strain evidence="8 9">RN42</strain>
    </source>
</reference>
<evidence type="ECO:0000256" key="3">
    <source>
        <dbReference type="ARBA" id="ARBA00022525"/>
    </source>
</evidence>
<comment type="function">
    <text evidence="5">Lytic polysaccharide monooxygenase (LMPO) that depolymerizes crystalline and amorphous polysaccharides via the oxidation of scissile alpha- or beta-(1-4)-glycosidic bonds, yielding C1 and/or C4 oxidation products. Catalysis by LPMOs requires the reduction of the active-site copper from Cu(II) to Cu(I) by a reducing agent and H(2)O(2) or O(2) as a cosubstrate.</text>
</comment>
<comment type="catalytic activity">
    <reaction evidence="5">
        <text>[(1-&gt;4)-beta-D-glucosyl]n+m + reduced acceptor + O2 = 4-dehydro-beta-D-glucosyl-[(1-&gt;4)-beta-D-glucosyl]n-1 + [(1-&gt;4)-beta-D-glucosyl]m + acceptor + H2O.</text>
        <dbReference type="EC" id="1.14.99.56"/>
    </reaction>
</comment>
<dbReference type="GO" id="GO:0030245">
    <property type="term" value="P:cellulose catabolic process"/>
    <property type="evidence" value="ECO:0007669"/>
    <property type="project" value="UniProtKB-UniRule"/>
</dbReference>
<dbReference type="PANTHER" id="PTHR33353">
    <property type="entry name" value="PUTATIVE (AFU_ORTHOLOGUE AFUA_1G12560)-RELATED"/>
    <property type="match status" value="1"/>
</dbReference>
<protein>
    <recommendedName>
        <fullName evidence="5">AA9 family lytic polysaccharide monooxygenase</fullName>
        <ecNumber evidence="5">1.14.99.56</ecNumber>
    </recommendedName>
    <alternativeName>
        <fullName evidence="5">Endo-beta-1,4-glucanase</fullName>
    </alternativeName>
    <alternativeName>
        <fullName evidence="5">Glycosyl hydrolase 61 family protein</fullName>
    </alternativeName>
</protein>
<evidence type="ECO:0000313" key="9">
    <source>
        <dbReference type="Proteomes" id="UP000275078"/>
    </source>
</evidence>
<keyword evidence="5" id="KW-0136">Cellulose degradation</keyword>
<dbReference type="AlphaFoldDB" id="A0A3N4IDV2"/>
<dbReference type="GO" id="GO:0005576">
    <property type="term" value="C:extracellular region"/>
    <property type="evidence" value="ECO:0007669"/>
    <property type="project" value="UniProtKB-SubCell"/>
</dbReference>
<accession>A0A3N4IDV2</accession>
<keyword evidence="4 5" id="KW-1015">Disulfide bond</keyword>
<comment type="cofactor">
    <cofactor evidence="1">
        <name>Cu(2+)</name>
        <dbReference type="ChEBI" id="CHEBI:29036"/>
    </cofactor>
</comment>
<name>A0A3N4IDV2_ASCIM</name>
<gene>
    <name evidence="8" type="ORF">BJ508DRAFT_412999</name>
</gene>
<evidence type="ECO:0000256" key="6">
    <source>
        <dbReference type="SAM" id="SignalP"/>
    </source>
</evidence>
<dbReference type="Pfam" id="PF03443">
    <property type="entry name" value="AA9"/>
    <property type="match status" value="1"/>
</dbReference>
<dbReference type="GO" id="GO:0030248">
    <property type="term" value="F:cellulose binding"/>
    <property type="evidence" value="ECO:0007669"/>
    <property type="project" value="UniProtKB-UniRule"/>
</dbReference>
<dbReference type="OrthoDB" id="6038816at2759"/>
<evidence type="ECO:0000256" key="5">
    <source>
        <dbReference type="RuleBase" id="RU368122"/>
    </source>
</evidence>
<evidence type="ECO:0000259" key="7">
    <source>
        <dbReference type="Pfam" id="PF03443"/>
    </source>
</evidence>
<feature type="chain" id="PRO_5017980623" description="AA9 family lytic polysaccharide monooxygenase" evidence="6">
    <location>
        <begin position="22"/>
        <end position="250"/>
    </location>
</feature>
<evidence type="ECO:0000313" key="8">
    <source>
        <dbReference type="EMBL" id="RPA83959.1"/>
    </source>
</evidence>
<keyword evidence="5" id="KW-0119">Carbohydrate metabolism</keyword>
<dbReference type="GO" id="GO:0008810">
    <property type="term" value="F:cellulase activity"/>
    <property type="evidence" value="ECO:0007669"/>
    <property type="project" value="UniProtKB-UniRule"/>
</dbReference>
<dbReference type="STRING" id="1160509.A0A3N4IDV2"/>
<evidence type="ECO:0000256" key="1">
    <source>
        <dbReference type="ARBA" id="ARBA00001973"/>
    </source>
</evidence>
<keyword evidence="9" id="KW-1185">Reference proteome</keyword>
<feature type="signal peptide" evidence="6">
    <location>
        <begin position="1"/>
        <end position="21"/>
    </location>
</feature>
<dbReference type="EC" id="1.14.99.56" evidence="5"/>
<dbReference type="InterPro" id="IPR049892">
    <property type="entry name" value="AA9"/>
</dbReference>
<evidence type="ECO:0000256" key="4">
    <source>
        <dbReference type="ARBA" id="ARBA00023157"/>
    </source>
</evidence>
<keyword evidence="3 5" id="KW-0964">Secreted</keyword>
<comment type="domain">
    <text evidence="5">Has a modular structure: an endo-beta-1,4-glucanase catalytic module at the N-terminus, a linker rich in serines and threonines, and a C-terminal carbohydrate-binding module (CBM).</text>
</comment>
<evidence type="ECO:0000256" key="2">
    <source>
        <dbReference type="ARBA" id="ARBA00004613"/>
    </source>
</evidence>
<organism evidence="8 9">
    <name type="scientific">Ascobolus immersus RN42</name>
    <dbReference type="NCBI Taxonomy" id="1160509"/>
    <lineage>
        <taxon>Eukaryota</taxon>
        <taxon>Fungi</taxon>
        <taxon>Dikarya</taxon>
        <taxon>Ascomycota</taxon>
        <taxon>Pezizomycotina</taxon>
        <taxon>Pezizomycetes</taxon>
        <taxon>Pezizales</taxon>
        <taxon>Ascobolaceae</taxon>
        <taxon>Ascobolus</taxon>
    </lineage>
</organism>
<keyword evidence="5" id="KW-0624">Polysaccharide degradation</keyword>
<comment type="subcellular location">
    <subcellularLocation>
        <location evidence="2 5">Secreted</location>
    </subcellularLocation>
</comment>
<dbReference type="EMBL" id="ML119661">
    <property type="protein sequence ID" value="RPA83959.1"/>
    <property type="molecule type" value="Genomic_DNA"/>
</dbReference>
<dbReference type="PANTHER" id="PTHR33353:SF11">
    <property type="entry name" value="GLYCOSYLHYDROLASE FAMILY 61-7 PROTEIN"/>
    <property type="match status" value="1"/>
</dbReference>
<keyword evidence="6" id="KW-0732">Signal</keyword>
<sequence length="250" mass="28227">MKLLSATVLPLATLMFTSVTAHYNYNRFIYYDTIHEPWSYIRPHTSGNNPLLKVTHPDMRCNTGGSTSGPRTQIFRLDAGDMVGFQHEEMVYSHKGSVAFYLGKPPAGTDLKSWDGSGANWIKLGQDGPKFNDLGARWSQSYAFRTRIPYEVPAGQYLLRIEQIGLEKPYLTDPSLIPEFYVACAQIEVVEGGDEVWPSVRDSERVVAIPGHIEEDDENIRADITSPGFKSYRIPGPECYWKESYKYLGC</sequence>
<dbReference type="Proteomes" id="UP000275078">
    <property type="component" value="Unassembled WGS sequence"/>
</dbReference>